<dbReference type="InterPro" id="IPR003018">
    <property type="entry name" value="GAF"/>
</dbReference>
<dbReference type="GO" id="GO:0043709">
    <property type="term" value="P:cell adhesion involved in single-species biofilm formation"/>
    <property type="evidence" value="ECO:0007669"/>
    <property type="project" value="TreeGrafter"/>
</dbReference>
<evidence type="ECO:0000313" key="3">
    <source>
        <dbReference type="EMBL" id="ADG82201.1"/>
    </source>
</evidence>
<dbReference type="GO" id="GO:0052621">
    <property type="term" value="F:diguanylate cyclase activity"/>
    <property type="evidence" value="ECO:0007669"/>
    <property type="project" value="TreeGrafter"/>
</dbReference>
<dbReference type="eggNOG" id="COG3706">
    <property type="taxonomic scope" value="Bacteria"/>
</dbReference>
<dbReference type="AlphaFoldDB" id="D5XEY0"/>
<dbReference type="NCBIfam" id="TIGR00254">
    <property type="entry name" value="GGDEF"/>
    <property type="match status" value="1"/>
</dbReference>
<reference evidence="3 4" key="1">
    <citation type="submission" date="2010-05" db="EMBL/GenBank/DDBJ databases">
        <title>Complete sequence of Thermincola sp. JR.</title>
        <authorList>
            <consortium name="US DOE Joint Genome Institute"/>
            <person name="Lucas S."/>
            <person name="Copeland A."/>
            <person name="Lapidus A."/>
            <person name="Cheng J.-F."/>
            <person name="Bruce D."/>
            <person name="Goodwin L."/>
            <person name="Pitluck S."/>
            <person name="Chertkov O."/>
            <person name="Detter J.C."/>
            <person name="Han C."/>
            <person name="Tapia R."/>
            <person name="Land M."/>
            <person name="Hauser L."/>
            <person name="Kyrpides N."/>
            <person name="Mikhailova N."/>
            <person name="Hazen T.C."/>
            <person name="Woyke T."/>
        </authorList>
    </citation>
    <scope>NUCLEOTIDE SEQUENCE [LARGE SCALE GENOMIC DNA]</scope>
    <source>
        <strain evidence="3 4">JR</strain>
    </source>
</reference>
<dbReference type="PANTHER" id="PTHR45138:SF9">
    <property type="entry name" value="DIGUANYLATE CYCLASE DGCM-RELATED"/>
    <property type="match status" value="1"/>
</dbReference>
<dbReference type="OrthoDB" id="9783388at2"/>
<evidence type="ECO:0000313" key="4">
    <source>
        <dbReference type="Proteomes" id="UP000002377"/>
    </source>
</evidence>
<gene>
    <name evidence="3" type="ordered locus">TherJR_1343</name>
</gene>
<proteinExistence type="predicted"/>
<name>D5XEY0_THEPJ</name>
<dbReference type="Proteomes" id="UP000002377">
    <property type="component" value="Chromosome"/>
</dbReference>
<dbReference type="eggNOG" id="COG2203">
    <property type="taxonomic scope" value="Bacteria"/>
</dbReference>
<dbReference type="SMART" id="SM00267">
    <property type="entry name" value="GGDEF"/>
    <property type="match status" value="1"/>
</dbReference>
<dbReference type="FunFam" id="3.30.70.270:FF:000001">
    <property type="entry name" value="Diguanylate cyclase domain protein"/>
    <property type="match status" value="1"/>
</dbReference>
<dbReference type="InterPro" id="IPR043128">
    <property type="entry name" value="Rev_trsase/Diguanyl_cyclase"/>
</dbReference>
<dbReference type="GO" id="GO:1902201">
    <property type="term" value="P:negative regulation of bacterial-type flagellum-dependent cell motility"/>
    <property type="evidence" value="ECO:0007669"/>
    <property type="project" value="TreeGrafter"/>
</dbReference>
<dbReference type="InterPro" id="IPR000160">
    <property type="entry name" value="GGDEF_dom"/>
</dbReference>
<dbReference type="KEGG" id="tjr:TherJR_1343"/>
<evidence type="ECO:0000256" key="1">
    <source>
        <dbReference type="SAM" id="Coils"/>
    </source>
</evidence>
<protein>
    <submittedName>
        <fullName evidence="3">Diguanylate cyclase</fullName>
    </submittedName>
</protein>
<dbReference type="HOGENOM" id="CLU_000445_11_24_9"/>
<feature type="domain" description="GGDEF" evidence="2">
    <location>
        <begin position="234"/>
        <end position="368"/>
    </location>
</feature>
<sequence length="383" mass="43452">MLTATGSKKQKARGLFKRATGLLARFNALQNELKTVKNKLERTEFEAKLFREINTALTSTFELQEILPLILQVMTTLVNTQGVSIALVNEEDKTLRIAESYGLDPKDIENFYIYYARINTGPFKEVMEKKSPSFFGPEHNLYIPLLMSVPLVSRNKVIGFVNIHSMYQNKSLTPDKIALVNALASQASIAISNAQLFNAMKEQATIDPCTNLFNFRYFQQKLDEEINKAAANGTALSLIILDIDFFKKVNDTYGHLYGDQVLHEISKILKSNVRSEDTVCRYGGEEFAIIFPNCTQKIAERIAERIRAKIEETTANDRRGIFKSPVTVSIGVAEYTPDINKTMLIHRADCSLYYAKNTGRNRVCGYDANLETEYEKYLPKNNY</sequence>
<keyword evidence="1" id="KW-0175">Coiled coil</keyword>
<dbReference type="PROSITE" id="PS50887">
    <property type="entry name" value="GGDEF"/>
    <property type="match status" value="1"/>
</dbReference>
<dbReference type="InterPro" id="IPR029787">
    <property type="entry name" value="Nucleotide_cyclase"/>
</dbReference>
<dbReference type="SMART" id="SM00065">
    <property type="entry name" value="GAF"/>
    <property type="match status" value="1"/>
</dbReference>
<feature type="coiled-coil region" evidence="1">
    <location>
        <begin position="19"/>
        <end position="46"/>
    </location>
</feature>
<keyword evidence="4" id="KW-1185">Reference proteome</keyword>
<accession>D5XEY0</accession>
<dbReference type="Gene3D" id="3.30.70.270">
    <property type="match status" value="1"/>
</dbReference>
<dbReference type="Pfam" id="PF00990">
    <property type="entry name" value="GGDEF"/>
    <property type="match status" value="1"/>
</dbReference>
<dbReference type="Pfam" id="PF13492">
    <property type="entry name" value="GAF_3"/>
    <property type="match status" value="1"/>
</dbReference>
<dbReference type="STRING" id="635013.TherJR_1343"/>
<dbReference type="InterPro" id="IPR029016">
    <property type="entry name" value="GAF-like_dom_sf"/>
</dbReference>
<dbReference type="RefSeq" id="WP_013120219.1">
    <property type="nucleotide sequence ID" value="NC_014152.1"/>
</dbReference>
<dbReference type="CDD" id="cd01949">
    <property type="entry name" value="GGDEF"/>
    <property type="match status" value="1"/>
</dbReference>
<dbReference type="PANTHER" id="PTHR45138">
    <property type="entry name" value="REGULATORY COMPONENTS OF SENSORY TRANSDUCTION SYSTEM"/>
    <property type="match status" value="1"/>
</dbReference>
<dbReference type="SUPFAM" id="SSF55073">
    <property type="entry name" value="Nucleotide cyclase"/>
    <property type="match status" value="1"/>
</dbReference>
<dbReference type="Gene3D" id="3.30.450.40">
    <property type="match status" value="1"/>
</dbReference>
<organism evidence="3 4">
    <name type="scientific">Thermincola potens (strain JR)</name>
    <dbReference type="NCBI Taxonomy" id="635013"/>
    <lineage>
        <taxon>Bacteria</taxon>
        <taxon>Bacillati</taxon>
        <taxon>Bacillota</taxon>
        <taxon>Clostridia</taxon>
        <taxon>Eubacteriales</taxon>
        <taxon>Thermincolaceae</taxon>
        <taxon>Thermincola</taxon>
    </lineage>
</organism>
<dbReference type="EMBL" id="CP002028">
    <property type="protein sequence ID" value="ADG82201.1"/>
    <property type="molecule type" value="Genomic_DNA"/>
</dbReference>
<evidence type="ECO:0000259" key="2">
    <source>
        <dbReference type="PROSITE" id="PS50887"/>
    </source>
</evidence>
<dbReference type="SUPFAM" id="SSF55781">
    <property type="entry name" value="GAF domain-like"/>
    <property type="match status" value="1"/>
</dbReference>
<dbReference type="InterPro" id="IPR050469">
    <property type="entry name" value="Diguanylate_Cyclase"/>
</dbReference>
<dbReference type="GO" id="GO:0005886">
    <property type="term" value="C:plasma membrane"/>
    <property type="evidence" value="ECO:0007669"/>
    <property type="project" value="TreeGrafter"/>
</dbReference>